<feature type="domain" description="RING-type" evidence="3">
    <location>
        <begin position="10"/>
        <end position="55"/>
    </location>
</feature>
<feature type="compositionally biased region" description="Basic and acidic residues" evidence="2">
    <location>
        <begin position="172"/>
        <end position="197"/>
    </location>
</feature>
<reference evidence="4" key="1">
    <citation type="submission" date="2021-06" db="EMBL/GenBank/DDBJ databases">
        <authorList>
            <person name="Kallberg Y."/>
            <person name="Tangrot J."/>
            <person name="Rosling A."/>
        </authorList>
    </citation>
    <scope>NUCLEOTIDE SEQUENCE</scope>
    <source>
        <strain evidence="4">CL551</strain>
    </source>
</reference>
<keyword evidence="1" id="KW-0862">Zinc</keyword>
<name>A0A9N9J158_9GLOM</name>
<dbReference type="InterPro" id="IPR001841">
    <property type="entry name" value="Znf_RING"/>
</dbReference>
<proteinExistence type="predicted"/>
<accession>A0A9N9J158</accession>
<keyword evidence="5" id="KW-1185">Reference proteome</keyword>
<comment type="caution">
    <text evidence="4">The sequence shown here is derived from an EMBL/GenBank/DDBJ whole genome shotgun (WGS) entry which is preliminary data.</text>
</comment>
<evidence type="ECO:0000256" key="1">
    <source>
        <dbReference type="PROSITE-ProRule" id="PRU00175"/>
    </source>
</evidence>
<evidence type="ECO:0000259" key="3">
    <source>
        <dbReference type="PROSITE" id="PS50089"/>
    </source>
</evidence>
<dbReference type="InterPro" id="IPR013083">
    <property type="entry name" value="Znf_RING/FYVE/PHD"/>
</dbReference>
<dbReference type="Gene3D" id="3.30.40.10">
    <property type="entry name" value="Zinc/RING finger domain, C3HC4 (zinc finger)"/>
    <property type="match status" value="1"/>
</dbReference>
<keyword evidence="1" id="KW-0479">Metal-binding</keyword>
<dbReference type="OrthoDB" id="8062037at2759"/>
<organism evidence="4 5">
    <name type="scientific">Acaulospora morrowiae</name>
    <dbReference type="NCBI Taxonomy" id="94023"/>
    <lineage>
        <taxon>Eukaryota</taxon>
        <taxon>Fungi</taxon>
        <taxon>Fungi incertae sedis</taxon>
        <taxon>Mucoromycota</taxon>
        <taxon>Glomeromycotina</taxon>
        <taxon>Glomeromycetes</taxon>
        <taxon>Diversisporales</taxon>
        <taxon>Acaulosporaceae</taxon>
        <taxon>Acaulospora</taxon>
    </lineage>
</organism>
<evidence type="ECO:0000313" key="4">
    <source>
        <dbReference type="EMBL" id="CAG8760937.1"/>
    </source>
</evidence>
<dbReference type="Proteomes" id="UP000789342">
    <property type="component" value="Unassembled WGS sequence"/>
</dbReference>
<gene>
    <name evidence="4" type="ORF">AMORRO_LOCUS15919</name>
</gene>
<dbReference type="SUPFAM" id="SSF57850">
    <property type="entry name" value="RING/U-box"/>
    <property type="match status" value="1"/>
</dbReference>
<feature type="non-terminal residue" evidence="4">
    <location>
        <position position="1"/>
    </location>
</feature>
<dbReference type="PROSITE" id="PS50089">
    <property type="entry name" value="ZF_RING_2"/>
    <property type="match status" value="1"/>
</dbReference>
<feature type="region of interest" description="Disordered" evidence="2">
    <location>
        <begin position="167"/>
        <end position="214"/>
    </location>
</feature>
<evidence type="ECO:0000256" key="2">
    <source>
        <dbReference type="SAM" id="MobiDB-lite"/>
    </source>
</evidence>
<dbReference type="Pfam" id="PF14634">
    <property type="entry name" value="zf-RING_5"/>
    <property type="match status" value="1"/>
</dbReference>
<keyword evidence="1" id="KW-0863">Zinc-finger</keyword>
<dbReference type="AlphaFoldDB" id="A0A9N9J158"/>
<sequence>GIRVPELKSCPKCREEILSNPPQSITILSCDHVFHRACIEKDILYSTPGEARCPIFGCHRDIETIKIDLSLLEPAKSTQQSADTVEGIYDNETTSNASDIAEVIIKDKTPKLPVPTWIKEKLNAKNNNHEFMKALGLLDESLEVEQVLTTNRTSADKGKVRVTIEATSANEEQEREHNTLNKEKSQQENITSDHEKTITPTASVRDSTTEKPIL</sequence>
<dbReference type="GO" id="GO:0008270">
    <property type="term" value="F:zinc ion binding"/>
    <property type="evidence" value="ECO:0007669"/>
    <property type="project" value="UniProtKB-KW"/>
</dbReference>
<evidence type="ECO:0000313" key="5">
    <source>
        <dbReference type="Proteomes" id="UP000789342"/>
    </source>
</evidence>
<protein>
    <submittedName>
        <fullName evidence="4">11038_t:CDS:1</fullName>
    </submittedName>
</protein>
<dbReference type="EMBL" id="CAJVPV010040787">
    <property type="protein sequence ID" value="CAG8760937.1"/>
    <property type="molecule type" value="Genomic_DNA"/>
</dbReference>